<sequence length="140" mass="14781">MNDVSAVEIIWDKTPTRRELAGQLDRIAMPADAKVLMGKLLETTTEVAGKIIEIGRKILAFVLDLLKRYPATGLGALVGLTVTFLLGSVPLLGLVLAPLLGPLLTAFMISQGALVDMQNSAIEKQIALFGAKLDAALANG</sequence>
<feature type="transmembrane region" description="Helical" evidence="1">
    <location>
        <begin position="69"/>
        <end position="89"/>
    </location>
</feature>
<reference evidence="3" key="1">
    <citation type="journal article" date="2019" name="Int. J. Syst. Evol. Microbiol.">
        <title>The Global Catalogue of Microorganisms (GCM) 10K type strain sequencing project: providing services to taxonomists for standard genome sequencing and annotation.</title>
        <authorList>
            <consortium name="The Broad Institute Genomics Platform"/>
            <consortium name="The Broad Institute Genome Sequencing Center for Infectious Disease"/>
            <person name="Wu L."/>
            <person name="Ma J."/>
        </authorList>
    </citation>
    <scope>NUCLEOTIDE SEQUENCE [LARGE SCALE GENOMIC DNA]</scope>
    <source>
        <strain evidence="3">KCTC 42984</strain>
    </source>
</reference>
<dbReference type="RefSeq" id="WP_379510400.1">
    <property type="nucleotide sequence ID" value="NZ_JBHRTQ010000010.1"/>
</dbReference>
<keyword evidence="1" id="KW-0472">Membrane</keyword>
<organism evidence="2 3">
    <name type="scientific">Novosphingobium bradum</name>
    <dbReference type="NCBI Taxonomy" id="1737444"/>
    <lineage>
        <taxon>Bacteria</taxon>
        <taxon>Pseudomonadati</taxon>
        <taxon>Pseudomonadota</taxon>
        <taxon>Alphaproteobacteria</taxon>
        <taxon>Sphingomonadales</taxon>
        <taxon>Sphingomonadaceae</taxon>
        <taxon>Novosphingobium</taxon>
    </lineage>
</organism>
<proteinExistence type="predicted"/>
<keyword evidence="1" id="KW-0812">Transmembrane</keyword>
<evidence type="ECO:0000313" key="3">
    <source>
        <dbReference type="Proteomes" id="UP001595604"/>
    </source>
</evidence>
<dbReference type="EMBL" id="JBHRTQ010000010">
    <property type="protein sequence ID" value="MFC3175025.1"/>
    <property type="molecule type" value="Genomic_DNA"/>
</dbReference>
<evidence type="ECO:0000313" key="2">
    <source>
        <dbReference type="EMBL" id="MFC3175025.1"/>
    </source>
</evidence>
<keyword evidence="1" id="KW-1133">Transmembrane helix</keyword>
<gene>
    <name evidence="2" type="ORF">ACFOD9_12265</name>
</gene>
<name>A0ABV7IQT1_9SPHN</name>
<accession>A0ABV7IQT1</accession>
<protein>
    <submittedName>
        <fullName evidence="2">Uncharacterized protein</fullName>
    </submittedName>
</protein>
<evidence type="ECO:0000256" key="1">
    <source>
        <dbReference type="SAM" id="Phobius"/>
    </source>
</evidence>
<keyword evidence="3" id="KW-1185">Reference proteome</keyword>
<dbReference type="Proteomes" id="UP001595604">
    <property type="component" value="Unassembled WGS sequence"/>
</dbReference>
<comment type="caution">
    <text evidence="2">The sequence shown here is derived from an EMBL/GenBank/DDBJ whole genome shotgun (WGS) entry which is preliminary data.</text>
</comment>